<evidence type="ECO:0000313" key="4">
    <source>
        <dbReference type="EMBL" id="GJN29543.1"/>
    </source>
</evidence>
<feature type="coiled-coil region" evidence="1">
    <location>
        <begin position="398"/>
        <end position="469"/>
    </location>
</feature>
<evidence type="ECO:0000256" key="1">
    <source>
        <dbReference type="SAM" id="Coils"/>
    </source>
</evidence>
<comment type="caution">
    <text evidence="4">The sequence shown here is derived from an EMBL/GenBank/DDBJ whole genome shotgun (WGS) entry which is preliminary data.</text>
</comment>
<dbReference type="EMBL" id="BQKI01000081">
    <property type="protein sequence ID" value="GJN29543.1"/>
    <property type="molecule type" value="Genomic_DNA"/>
</dbReference>
<dbReference type="Pfam" id="PF22932">
    <property type="entry name" value="Ubiq_DUF_assoc"/>
    <property type="match status" value="1"/>
</dbReference>
<protein>
    <recommendedName>
        <fullName evidence="3">DUF569 domain-containing protein</fullName>
    </recommendedName>
</protein>
<feature type="region of interest" description="Disordered" evidence="2">
    <location>
        <begin position="315"/>
        <end position="370"/>
    </location>
</feature>
<dbReference type="AlphaFoldDB" id="A0AAV5F4I6"/>
<feature type="compositionally biased region" description="Polar residues" evidence="2">
    <location>
        <begin position="319"/>
        <end position="336"/>
    </location>
</feature>
<evidence type="ECO:0000256" key="2">
    <source>
        <dbReference type="SAM" id="MobiDB-lite"/>
    </source>
</evidence>
<name>A0AAV5F4I6_ELECO</name>
<sequence length="555" mass="60107">MVEKKRKREALEQFPDGRRVRLRSRARAGMYLHADEDGKGVSLSPPLPASPLNASVYGDDEKDAVCWSPRTVAAGDDHVILQDLDSSCRRFLRANGKYCRWRTGVTVGKYAHQDVMMHWVVETIPAMPLAPELPLPRPAAPPGSFWDKLLRRAAPVLERRNIRFVQAADDGTIDPDKNWGIMEFHGVSVLNLRSELAKQLSQQGNEDGIKLGVRAGNLGRMIPLITDLPRDGNPMDIIVIATSAPNATGPSHADQLPDTVNGSLSADSLLTPAVVSDPPEIEAGISLIVHSANAPDLPCGQENIDIVALTAGSPDGVPSLQNPATDKTVRLSQGTEPDTKGDEFSDIPATPETIKPKEIHQEGGKGPTTASVGDALGEQPGIGIVIAQERNDDAYFLLDDAQEGLKRIEEKLQDKKVELRKELTKEQEKMLLKEVSKLKDDRNKQMILCARLEQEADAAAENVDKLLAGHHNGTTPGPGRTGCVSGMTAPMARFGTPCWAPPKSLIATQLGHGGTPFFWRDSGTSLGPLVRHAKTRTRAMLHGGMESGLLRRLLA</sequence>
<feature type="compositionally biased region" description="Basic and acidic residues" evidence="2">
    <location>
        <begin position="354"/>
        <end position="363"/>
    </location>
</feature>
<organism evidence="4 5">
    <name type="scientific">Eleusine coracana subsp. coracana</name>
    <dbReference type="NCBI Taxonomy" id="191504"/>
    <lineage>
        <taxon>Eukaryota</taxon>
        <taxon>Viridiplantae</taxon>
        <taxon>Streptophyta</taxon>
        <taxon>Embryophyta</taxon>
        <taxon>Tracheophyta</taxon>
        <taxon>Spermatophyta</taxon>
        <taxon>Magnoliopsida</taxon>
        <taxon>Liliopsida</taxon>
        <taxon>Poales</taxon>
        <taxon>Poaceae</taxon>
        <taxon>PACMAD clade</taxon>
        <taxon>Chloridoideae</taxon>
        <taxon>Cynodonteae</taxon>
        <taxon>Eleusininae</taxon>
        <taxon>Eleusine</taxon>
    </lineage>
</organism>
<evidence type="ECO:0000259" key="3">
    <source>
        <dbReference type="Pfam" id="PF22932"/>
    </source>
</evidence>
<reference evidence="4" key="2">
    <citation type="submission" date="2021-12" db="EMBL/GenBank/DDBJ databases">
        <title>Resequencing data analysis of finger millet.</title>
        <authorList>
            <person name="Hatakeyama M."/>
            <person name="Aluri S."/>
            <person name="Balachadran M.T."/>
            <person name="Sivarajan S.R."/>
            <person name="Poveda L."/>
            <person name="Shimizu-Inatsugi R."/>
            <person name="Schlapbach R."/>
            <person name="Sreeman S.M."/>
            <person name="Shimizu K.K."/>
        </authorList>
    </citation>
    <scope>NUCLEOTIDE SEQUENCE</scope>
</reference>
<reference evidence="4" key="1">
    <citation type="journal article" date="2018" name="DNA Res.">
        <title>Multiple hybrid de novo genome assembly of finger millet, an orphan allotetraploid crop.</title>
        <authorList>
            <person name="Hatakeyama M."/>
            <person name="Aluri S."/>
            <person name="Balachadran M.T."/>
            <person name="Sivarajan S.R."/>
            <person name="Patrignani A."/>
            <person name="Gruter S."/>
            <person name="Poveda L."/>
            <person name="Shimizu-Inatsugi R."/>
            <person name="Baeten J."/>
            <person name="Francoijs K.J."/>
            <person name="Nataraja K.N."/>
            <person name="Reddy Y.A.N."/>
            <person name="Phadnis S."/>
            <person name="Ravikumar R.L."/>
            <person name="Schlapbach R."/>
            <person name="Sreeman S.M."/>
            <person name="Shimizu K.K."/>
        </authorList>
    </citation>
    <scope>NUCLEOTIDE SEQUENCE</scope>
</reference>
<accession>A0AAV5F4I6</accession>
<keyword evidence="5" id="KW-1185">Reference proteome</keyword>
<dbReference type="PANTHER" id="PTHR31205">
    <property type="entry name" value="ACTIN CROSS-LINKING PROTEIN (DUF569)"/>
    <property type="match status" value="1"/>
</dbReference>
<proteinExistence type="predicted"/>
<dbReference type="Proteomes" id="UP001054889">
    <property type="component" value="Unassembled WGS sequence"/>
</dbReference>
<feature type="domain" description="DUF569" evidence="3">
    <location>
        <begin position="159"/>
        <end position="240"/>
    </location>
</feature>
<keyword evidence="1" id="KW-0175">Coiled coil</keyword>
<evidence type="ECO:0000313" key="5">
    <source>
        <dbReference type="Proteomes" id="UP001054889"/>
    </source>
</evidence>
<gene>
    <name evidence="4" type="primary">gb17773</name>
    <name evidence="4" type="ORF">PR202_gb17773</name>
</gene>
<dbReference type="InterPro" id="IPR054726">
    <property type="entry name" value="Ubiq_DUF569-assoc"/>
</dbReference>
<dbReference type="PANTHER" id="PTHR31205:SF3">
    <property type="entry name" value="OS06G0161100 PROTEIN"/>
    <property type="match status" value="1"/>
</dbReference>